<proteinExistence type="predicted"/>
<gene>
    <name evidence="1" type="ORF">G3256_14320</name>
</gene>
<dbReference type="EMBL" id="CP048788">
    <property type="protein sequence ID" value="QJF52266.1"/>
    <property type="molecule type" value="Genomic_DNA"/>
</dbReference>
<dbReference type="KEGG" id="rpon:G3256_14320"/>
<dbReference type="Proteomes" id="UP000503308">
    <property type="component" value="Chromosome"/>
</dbReference>
<reference evidence="1 2" key="1">
    <citation type="submission" date="2020-02" db="EMBL/GenBank/DDBJ databases">
        <title>Genome sequence of Roseobacter ponti.</title>
        <authorList>
            <person name="Hollensteiner J."/>
            <person name="Schneider D."/>
            <person name="Poehlein A."/>
            <person name="Daniel R."/>
        </authorList>
    </citation>
    <scope>NUCLEOTIDE SEQUENCE [LARGE SCALE GENOMIC DNA]</scope>
    <source>
        <strain evidence="1 2">DSM 106830</strain>
    </source>
</reference>
<organism evidence="1 2">
    <name type="scientific">Roseobacter ponti</name>
    <dbReference type="NCBI Taxonomy" id="1891787"/>
    <lineage>
        <taxon>Bacteria</taxon>
        <taxon>Pseudomonadati</taxon>
        <taxon>Pseudomonadota</taxon>
        <taxon>Alphaproteobacteria</taxon>
        <taxon>Rhodobacterales</taxon>
        <taxon>Roseobacteraceae</taxon>
        <taxon>Roseobacter</taxon>
    </lineage>
</organism>
<name>A0A858SZG2_9RHOB</name>
<dbReference type="AlphaFoldDB" id="A0A858SZG2"/>
<accession>A0A858SZG2</accession>
<dbReference type="InterPro" id="IPR018666">
    <property type="entry name" value="DUF2125"/>
</dbReference>
<keyword evidence="2" id="KW-1185">Reference proteome</keyword>
<evidence type="ECO:0000313" key="1">
    <source>
        <dbReference type="EMBL" id="QJF52266.1"/>
    </source>
</evidence>
<sequence length="334" mass="36764">MRRLLWLAVLVVLLWSGWWAFAALSLRAGITDWFEQRRAEGWQADYAAIRVSGYPFRIALSLRAPALADPATGVAVEASVLRLTSPAWWLGEADVIFPDDRILLASPEGRSSVLLEDGHAALRLTPGSALELRALRFGASAWTLEDPAGTVLTAGATEVSMVQDEADPARYTMRLNATGLTPGQVPRQRLRIPQDWPVAFDAFGARMQVQFDRPWDRRALEERRPQPQQINLSRAEIRWGELLLMASADLGIDASGMPWGTVPLQARNWRAMLDLAVSAGALSADFRPQVERALSALAGAGGNPERFEVTLTLERGQVRVGFLPLGPAPRFILR</sequence>
<evidence type="ECO:0000313" key="2">
    <source>
        <dbReference type="Proteomes" id="UP000503308"/>
    </source>
</evidence>
<dbReference type="RefSeq" id="WP_169641485.1">
    <property type="nucleotide sequence ID" value="NZ_CP048788.1"/>
</dbReference>
<protein>
    <submittedName>
        <fullName evidence="1">DUF2125 domain-containing protein</fullName>
    </submittedName>
</protein>
<dbReference type="Pfam" id="PF09898">
    <property type="entry name" value="DUF2125"/>
    <property type="match status" value="1"/>
</dbReference>